<feature type="domain" description="Endoplasmic reticulum vesicle transporter N-terminal" evidence="8">
    <location>
        <begin position="29"/>
        <end position="126"/>
    </location>
</feature>
<dbReference type="RefSeq" id="XP_068361261.1">
    <property type="nucleotide sequence ID" value="XM_068503185.1"/>
</dbReference>
<evidence type="ECO:0000259" key="7">
    <source>
        <dbReference type="Pfam" id="PF07970"/>
    </source>
</evidence>
<accession>A0A1J4KFJ4</accession>
<dbReference type="VEuPathDB" id="TrichDB:TRFO_23492"/>
<evidence type="ECO:0000256" key="3">
    <source>
        <dbReference type="ARBA" id="ARBA00022692"/>
    </source>
</evidence>
<dbReference type="GO" id="GO:0016020">
    <property type="term" value="C:membrane"/>
    <property type="evidence" value="ECO:0007669"/>
    <property type="project" value="UniProtKB-SubCell"/>
</dbReference>
<evidence type="ECO:0000256" key="5">
    <source>
        <dbReference type="ARBA" id="ARBA00023136"/>
    </source>
</evidence>
<feature type="transmembrane region" description="Helical" evidence="6">
    <location>
        <begin position="43"/>
        <end position="65"/>
    </location>
</feature>
<keyword evidence="5 6" id="KW-0472">Membrane</keyword>
<evidence type="ECO:0000256" key="6">
    <source>
        <dbReference type="SAM" id="Phobius"/>
    </source>
</evidence>
<dbReference type="OrthoDB" id="270930at2759"/>
<dbReference type="GO" id="GO:0005783">
    <property type="term" value="C:endoplasmic reticulum"/>
    <property type="evidence" value="ECO:0007669"/>
    <property type="project" value="TreeGrafter"/>
</dbReference>
<evidence type="ECO:0000256" key="4">
    <source>
        <dbReference type="ARBA" id="ARBA00022989"/>
    </source>
</evidence>
<dbReference type="InterPro" id="IPR012936">
    <property type="entry name" value="Erv_C"/>
</dbReference>
<dbReference type="InterPro" id="IPR045888">
    <property type="entry name" value="Erv"/>
</dbReference>
<dbReference type="InterPro" id="IPR039542">
    <property type="entry name" value="Erv_N"/>
</dbReference>
<keyword evidence="10" id="KW-1185">Reference proteome</keyword>
<protein>
    <recommendedName>
        <fullName evidence="11">Endoplasmic reticulum-Golgi intermediate compartment protein 3</fullName>
    </recommendedName>
</protein>
<dbReference type="PANTHER" id="PTHR10984">
    <property type="entry name" value="ENDOPLASMIC RETICULUM-GOLGI INTERMEDIATE COMPARTMENT PROTEIN"/>
    <property type="match status" value="1"/>
</dbReference>
<proteinExistence type="inferred from homology"/>
<dbReference type="GO" id="GO:0030134">
    <property type="term" value="C:COPII-coated ER to Golgi transport vesicle"/>
    <property type="evidence" value="ECO:0007669"/>
    <property type="project" value="TreeGrafter"/>
</dbReference>
<dbReference type="AlphaFoldDB" id="A0A1J4KFJ4"/>
<comment type="subcellular location">
    <subcellularLocation>
        <location evidence="1">Membrane</location>
        <topology evidence="1">Multi-pass membrane protein</topology>
    </subcellularLocation>
</comment>
<dbReference type="PANTHER" id="PTHR10984:SF25">
    <property type="entry name" value="ENDOPLASMIC RETICULUM-GOLGI INTERMEDIATE COMPARTMENT PROTEIN 3"/>
    <property type="match status" value="1"/>
</dbReference>
<comment type="caution">
    <text evidence="9">The sequence shown here is derived from an EMBL/GenBank/DDBJ whole genome shotgun (WGS) entry which is preliminary data.</text>
</comment>
<evidence type="ECO:0000256" key="2">
    <source>
        <dbReference type="ARBA" id="ARBA00005648"/>
    </source>
</evidence>
<dbReference type="Pfam" id="PF07970">
    <property type="entry name" value="COPIIcoated_ERV"/>
    <property type="match status" value="1"/>
</dbReference>
<dbReference type="Proteomes" id="UP000179807">
    <property type="component" value="Unassembled WGS sequence"/>
</dbReference>
<evidence type="ECO:0008006" key="11">
    <source>
        <dbReference type="Google" id="ProtNLM"/>
    </source>
</evidence>
<organism evidence="9 10">
    <name type="scientific">Tritrichomonas foetus</name>
    <dbReference type="NCBI Taxonomy" id="1144522"/>
    <lineage>
        <taxon>Eukaryota</taxon>
        <taxon>Metamonada</taxon>
        <taxon>Parabasalia</taxon>
        <taxon>Tritrichomonadida</taxon>
        <taxon>Tritrichomonadidae</taxon>
        <taxon>Tritrichomonas</taxon>
    </lineage>
</organism>
<dbReference type="Pfam" id="PF13850">
    <property type="entry name" value="ERGIC_N"/>
    <property type="match status" value="1"/>
</dbReference>
<dbReference type="GeneID" id="94837889"/>
<feature type="transmembrane region" description="Helical" evidence="6">
    <location>
        <begin position="346"/>
        <end position="364"/>
    </location>
</feature>
<name>A0A1J4KFJ4_9EUKA</name>
<sequence>MSEKNNHPFSFHISVISYNKSYNQMMGFNSLDILPKLDKDYRIGTVVGGVLSILSLISTVCLFYLEFKDFLNPPTRQRLFVQAERPTGSDGVTISVEDQSRLNIEFDITFPCISCYLIHFDALESFTQLPIPMSDKSFNFTRLDKNGNFKADFNKKFLNTEPVEGCGSCYKANSTKCCNTCKEVYKAYRYDGFAPPELNTIKQCDSVTKLISTMDDEGCQIKASFKAIKLASEFHISPGMSWYSEGWHVHDLRPFGKSFSSLNLTHKINSMKFSDTNESMPLDNYLNVQKGSNKTWRVVYTIDVLANDFSASHYEIYDSKKFSPGIIFKYDVSPLSAIEYKERESFISLFTTFIIIAGGILCLFRMLDTIMFMRDPLNPKMEKIIQ</sequence>
<keyword evidence="3 6" id="KW-0812">Transmembrane</keyword>
<comment type="similarity">
    <text evidence="2">Belongs to the ERGIC family.</text>
</comment>
<feature type="domain" description="Endoplasmic reticulum vesicle transporter C-terminal" evidence="7">
    <location>
        <begin position="169"/>
        <end position="368"/>
    </location>
</feature>
<evidence type="ECO:0000313" key="9">
    <source>
        <dbReference type="EMBL" id="OHT08125.1"/>
    </source>
</evidence>
<evidence type="ECO:0000256" key="1">
    <source>
        <dbReference type="ARBA" id="ARBA00004141"/>
    </source>
</evidence>
<gene>
    <name evidence="9" type="ORF">TRFO_23492</name>
</gene>
<keyword evidence="4 6" id="KW-1133">Transmembrane helix</keyword>
<evidence type="ECO:0000313" key="10">
    <source>
        <dbReference type="Proteomes" id="UP000179807"/>
    </source>
</evidence>
<evidence type="ECO:0000259" key="8">
    <source>
        <dbReference type="Pfam" id="PF13850"/>
    </source>
</evidence>
<reference evidence="9" key="1">
    <citation type="submission" date="2016-10" db="EMBL/GenBank/DDBJ databases">
        <authorList>
            <person name="Benchimol M."/>
            <person name="Almeida L.G."/>
            <person name="Vasconcelos A.T."/>
            <person name="Perreira-Neves A."/>
            <person name="Rosa I.A."/>
            <person name="Tasca T."/>
            <person name="Bogo M.R."/>
            <person name="de Souza W."/>
        </authorList>
    </citation>
    <scope>NUCLEOTIDE SEQUENCE [LARGE SCALE GENOMIC DNA]</scope>
    <source>
        <strain evidence="9">K</strain>
    </source>
</reference>
<dbReference type="EMBL" id="MLAK01000677">
    <property type="protein sequence ID" value="OHT08125.1"/>
    <property type="molecule type" value="Genomic_DNA"/>
</dbReference>